<organism evidence="3 4">
    <name type="scientific">Delftia lacustris</name>
    <dbReference type="NCBI Taxonomy" id="558537"/>
    <lineage>
        <taxon>Bacteria</taxon>
        <taxon>Pseudomonadati</taxon>
        <taxon>Pseudomonadota</taxon>
        <taxon>Betaproteobacteria</taxon>
        <taxon>Burkholderiales</taxon>
        <taxon>Comamonadaceae</taxon>
        <taxon>Delftia</taxon>
    </lineage>
</organism>
<dbReference type="RefSeq" id="WP_016451115.1">
    <property type="nucleotide sequence ID" value="NZ_CP065748.1"/>
</dbReference>
<dbReference type="EMBL" id="CP065748">
    <property type="protein sequence ID" value="QPS81008.1"/>
    <property type="molecule type" value="Genomic_DNA"/>
</dbReference>
<proteinExistence type="predicted"/>
<dbReference type="EMBL" id="FNPE01000002">
    <property type="protein sequence ID" value="SDY07528.1"/>
    <property type="molecule type" value="Genomic_DNA"/>
</dbReference>
<accession>A0A1H3GY14</accession>
<evidence type="ECO:0000313" key="3">
    <source>
        <dbReference type="EMBL" id="SDY07528.1"/>
    </source>
</evidence>
<dbReference type="GO" id="GO:0055085">
    <property type="term" value="P:transmembrane transport"/>
    <property type="evidence" value="ECO:0007669"/>
    <property type="project" value="InterPro"/>
</dbReference>
<reference evidence="3 4" key="1">
    <citation type="submission" date="2016-10" db="EMBL/GenBank/DDBJ databases">
        <authorList>
            <person name="de Groot N.N."/>
        </authorList>
    </citation>
    <scope>NUCLEOTIDE SEQUENCE [LARGE SCALE GENOMIC DNA]</scope>
    <source>
        <strain evidence="3 4">LMG 24775</strain>
    </source>
</reference>
<name>A0A1H3GY14_9BURK</name>
<sequence>MTVSRRTLISGLAPAALQLTAGAAWSKGHRLQLSAAYGDGIFHTQNLRNFAARVGADTRQSLEIEVVSGSALKPMAQVLPALKRNDLQFGEVLMSSCADIHPLLAMDSLPFMVRGFDEAARLWQLTRPVLQEFLLAQQGARLLFAVPWPAQGLLSRRPVHSIADLKGLRLRVQSDATKRLAELWGAQPVVIAAGDLGAVVEQGGIDAMITSSATGADIQAWKAMKVFLDIKAWIPKNMLCVSELAWRGFTEPERQAIGRAAESAEKEGWALAQQADELGKKILADNKVSVAAPSADLRHMLDLVGERFGREWVAKAGSSNMSVLMEYNKKRH</sequence>
<dbReference type="InterPro" id="IPR038404">
    <property type="entry name" value="TRAP_DctP_sf"/>
</dbReference>
<dbReference type="InterPro" id="IPR018389">
    <property type="entry name" value="DctP_fam"/>
</dbReference>
<dbReference type="Gene3D" id="3.40.190.170">
    <property type="entry name" value="Bacterial extracellular solute-binding protein, family 7"/>
    <property type="match status" value="1"/>
</dbReference>
<gene>
    <name evidence="2" type="ORF">I6G47_29230</name>
    <name evidence="3" type="ORF">SAMN05421547_102386</name>
</gene>
<dbReference type="AlphaFoldDB" id="A0A1H3GY14"/>
<evidence type="ECO:0000256" key="1">
    <source>
        <dbReference type="ARBA" id="ARBA00022729"/>
    </source>
</evidence>
<dbReference type="Proteomes" id="UP000595064">
    <property type="component" value="Chromosome"/>
</dbReference>
<dbReference type="GeneID" id="94690666"/>
<keyword evidence="5" id="KW-1185">Reference proteome</keyword>
<evidence type="ECO:0000313" key="2">
    <source>
        <dbReference type="EMBL" id="QPS81008.1"/>
    </source>
</evidence>
<dbReference type="Proteomes" id="UP000183417">
    <property type="component" value="Unassembled WGS sequence"/>
</dbReference>
<keyword evidence="1" id="KW-0732">Signal</keyword>
<reference evidence="2 5" key="2">
    <citation type="submission" date="2020-12" db="EMBL/GenBank/DDBJ databases">
        <title>FDA dAtabase for Regulatory Grade micrObial Sequences (FDA-ARGOS): Supporting development and validation of Infectious Disease Dx tests.</title>
        <authorList>
            <person name="Sproer C."/>
            <person name="Gronow S."/>
            <person name="Severitt S."/>
            <person name="Schroder I."/>
            <person name="Tallon L."/>
            <person name="Sadzewicz L."/>
            <person name="Zhao X."/>
            <person name="Boylan J."/>
            <person name="Ott S."/>
            <person name="Bowen H."/>
            <person name="Vavikolanu K."/>
            <person name="Mehta A."/>
            <person name="Aluvathingal J."/>
            <person name="Nadendla S."/>
            <person name="Lowell S."/>
            <person name="Myers T."/>
            <person name="Yan Y."/>
            <person name="Sichtig H."/>
        </authorList>
    </citation>
    <scope>NUCLEOTIDE SEQUENCE [LARGE SCALE GENOMIC DNA]</scope>
    <source>
        <strain evidence="2 5">FDAARGOS_890</strain>
    </source>
</reference>
<protein>
    <submittedName>
        <fullName evidence="2">TRAP transporter substrate-binding protein</fullName>
    </submittedName>
    <submittedName>
        <fullName evidence="3">TRAP-type C4-dicarboxylate transport system, substrate-binding protein</fullName>
    </submittedName>
</protein>
<evidence type="ECO:0000313" key="5">
    <source>
        <dbReference type="Proteomes" id="UP000595064"/>
    </source>
</evidence>
<dbReference type="NCBIfam" id="NF037995">
    <property type="entry name" value="TRAP_S1"/>
    <property type="match status" value="1"/>
</dbReference>
<dbReference type="PANTHER" id="PTHR33376:SF4">
    <property type="entry name" value="SIALIC ACID-BINDING PERIPLASMIC PROTEIN SIAP"/>
    <property type="match status" value="1"/>
</dbReference>
<dbReference type="PANTHER" id="PTHR33376">
    <property type="match status" value="1"/>
</dbReference>
<evidence type="ECO:0000313" key="4">
    <source>
        <dbReference type="Proteomes" id="UP000183417"/>
    </source>
</evidence>
<dbReference type="KEGG" id="dla:I6G47_29230"/>
<dbReference type="CDD" id="cd13602">
    <property type="entry name" value="PBP2_TRAP_BpDctp6_7"/>
    <property type="match status" value="1"/>
</dbReference>
<dbReference type="Pfam" id="PF03480">
    <property type="entry name" value="DctP"/>
    <property type="match status" value="1"/>
</dbReference>